<evidence type="ECO:0000313" key="12">
    <source>
        <dbReference type="Proteomes" id="UP000517916"/>
    </source>
</evidence>
<feature type="transmembrane region" description="Helical" evidence="9">
    <location>
        <begin position="339"/>
        <end position="358"/>
    </location>
</feature>
<name>A0ABR6BML7_9PSEU</name>
<keyword evidence="4 7" id="KW-0547">Nucleotide-binding</keyword>
<dbReference type="InterPro" id="IPR008271">
    <property type="entry name" value="Ser/Thr_kinase_AS"/>
</dbReference>
<protein>
    <recommendedName>
        <fullName evidence="1">non-specific serine/threonine protein kinase</fullName>
        <ecNumber evidence="1">2.7.11.1</ecNumber>
    </recommendedName>
</protein>
<gene>
    <name evidence="11" type="ORF">BC739_005361</name>
</gene>
<keyword evidence="5 11" id="KW-0418">Kinase</keyword>
<feature type="region of interest" description="Disordered" evidence="8">
    <location>
        <begin position="365"/>
        <end position="406"/>
    </location>
</feature>
<dbReference type="GO" id="GO:0004674">
    <property type="term" value="F:protein serine/threonine kinase activity"/>
    <property type="evidence" value="ECO:0007669"/>
    <property type="project" value="UniProtKB-KW"/>
</dbReference>
<dbReference type="SUPFAM" id="SSF56112">
    <property type="entry name" value="Protein kinase-like (PK-like)"/>
    <property type="match status" value="1"/>
</dbReference>
<dbReference type="Proteomes" id="UP000517916">
    <property type="component" value="Unassembled WGS sequence"/>
</dbReference>
<feature type="binding site" evidence="7">
    <location>
        <position position="41"/>
    </location>
    <ligand>
        <name>ATP</name>
        <dbReference type="ChEBI" id="CHEBI:30616"/>
    </ligand>
</feature>
<sequence>MTVDGRVVAGRYRLGRRIGSGAMGVVWQAHDELLYRTVAVKQLLLQPGQSEAEADEAKRRAMREGRIAARLQHPNAVSVFDVVDEGDGMPWLVMEYVPSKSLSAVLDERGSLPPQEAARIGMHVASALAAAHAAGIVHRDVKPGNVLLGEDGTVKITDFGISRAAGDGTVTATGMLAGTPAYLAPEIAKGHDPTPASDVFSLAATVYAAVEGVPPFGLSDNPLALLHKVASGQITPPQQAGLLTTPLMELLAAEPTERVDMNAVREAMGAVASGQHAPSFVAHQPAPATVAAQQRPHQPPPPRQQPPSRATSTAALPPVRPPQQRPVGEPEPSKLNRGAAIGVALAVVAAAVVGVLVVQMLNSKQQNNGGTGGGSQGGGTSATSGPSTTASTLPSRQPVTSDPTAEQSVQLVRDLYSQLPSGDLAAAWAMYTPDYQAKLGSESAWKSTLASSMQSISLSNVQSKGGDVYVVVADAHITKKDNSKVKQPMLFSIRWDGKQIFVNNETKVGAATPES</sequence>
<dbReference type="PANTHER" id="PTHR43289">
    <property type="entry name" value="MITOGEN-ACTIVATED PROTEIN KINASE KINASE KINASE 20-RELATED"/>
    <property type="match status" value="1"/>
</dbReference>
<keyword evidence="9" id="KW-1133">Transmembrane helix</keyword>
<dbReference type="Gene3D" id="1.10.510.10">
    <property type="entry name" value="Transferase(Phosphotransferase) domain 1"/>
    <property type="match status" value="1"/>
</dbReference>
<evidence type="ECO:0000256" key="3">
    <source>
        <dbReference type="ARBA" id="ARBA00022679"/>
    </source>
</evidence>
<keyword evidence="12" id="KW-1185">Reference proteome</keyword>
<organism evidence="11 12">
    <name type="scientific">Kutzneria viridogrisea</name>
    <dbReference type="NCBI Taxonomy" id="47990"/>
    <lineage>
        <taxon>Bacteria</taxon>
        <taxon>Bacillati</taxon>
        <taxon>Actinomycetota</taxon>
        <taxon>Actinomycetes</taxon>
        <taxon>Pseudonocardiales</taxon>
        <taxon>Pseudonocardiaceae</taxon>
        <taxon>Kutzneria</taxon>
    </lineage>
</organism>
<dbReference type="PANTHER" id="PTHR43289:SF6">
    <property type="entry name" value="SERINE_THREONINE-PROTEIN KINASE NEKL-3"/>
    <property type="match status" value="1"/>
</dbReference>
<evidence type="ECO:0000256" key="9">
    <source>
        <dbReference type="SAM" id="Phobius"/>
    </source>
</evidence>
<dbReference type="EMBL" id="JACJID010000004">
    <property type="protein sequence ID" value="MBA8928144.1"/>
    <property type="molecule type" value="Genomic_DNA"/>
</dbReference>
<keyword evidence="2 11" id="KW-0723">Serine/threonine-protein kinase</keyword>
<accession>A0ABR6BML7</accession>
<feature type="compositionally biased region" description="Low complexity" evidence="8">
    <location>
        <begin position="381"/>
        <end position="395"/>
    </location>
</feature>
<dbReference type="Gene3D" id="3.30.200.20">
    <property type="entry name" value="Phosphorylase Kinase, domain 1"/>
    <property type="match status" value="1"/>
</dbReference>
<dbReference type="PROSITE" id="PS00108">
    <property type="entry name" value="PROTEIN_KINASE_ST"/>
    <property type="match status" value="1"/>
</dbReference>
<feature type="domain" description="Protein kinase" evidence="10">
    <location>
        <begin position="12"/>
        <end position="280"/>
    </location>
</feature>
<keyword evidence="6 7" id="KW-0067">ATP-binding</keyword>
<dbReference type="InterPro" id="IPR017441">
    <property type="entry name" value="Protein_kinase_ATP_BS"/>
</dbReference>
<reference evidence="11 12" key="1">
    <citation type="submission" date="2020-08" db="EMBL/GenBank/DDBJ databases">
        <title>Genomic Encyclopedia of Archaeal and Bacterial Type Strains, Phase II (KMG-II): from individual species to whole genera.</title>
        <authorList>
            <person name="Goeker M."/>
        </authorList>
    </citation>
    <scope>NUCLEOTIDE SEQUENCE [LARGE SCALE GENOMIC DNA]</scope>
    <source>
        <strain evidence="11 12">DSM 43850</strain>
    </source>
</reference>
<feature type="compositionally biased region" description="Gly residues" evidence="8">
    <location>
        <begin position="369"/>
        <end position="380"/>
    </location>
</feature>
<feature type="compositionally biased region" description="Polar residues" evidence="8">
    <location>
        <begin position="397"/>
        <end position="406"/>
    </location>
</feature>
<evidence type="ECO:0000313" key="11">
    <source>
        <dbReference type="EMBL" id="MBA8928144.1"/>
    </source>
</evidence>
<dbReference type="InterPro" id="IPR000719">
    <property type="entry name" value="Prot_kinase_dom"/>
</dbReference>
<dbReference type="Pfam" id="PF00069">
    <property type="entry name" value="Pkinase"/>
    <property type="match status" value="1"/>
</dbReference>
<keyword evidence="9" id="KW-0812">Transmembrane</keyword>
<evidence type="ECO:0000256" key="6">
    <source>
        <dbReference type="ARBA" id="ARBA00022840"/>
    </source>
</evidence>
<dbReference type="InterPro" id="IPR011009">
    <property type="entry name" value="Kinase-like_dom_sf"/>
</dbReference>
<dbReference type="CDD" id="cd14014">
    <property type="entry name" value="STKc_PknB_like"/>
    <property type="match status" value="1"/>
</dbReference>
<dbReference type="RefSeq" id="WP_025356761.1">
    <property type="nucleotide sequence ID" value="NZ_BAAABQ010000030.1"/>
</dbReference>
<evidence type="ECO:0000259" key="10">
    <source>
        <dbReference type="PROSITE" id="PS50011"/>
    </source>
</evidence>
<evidence type="ECO:0000256" key="8">
    <source>
        <dbReference type="SAM" id="MobiDB-lite"/>
    </source>
</evidence>
<comment type="caution">
    <text evidence="11">The sequence shown here is derived from an EMBL/GenBank/DDBJ whole genome shotgun (WGS) entry which is preliminary data.</text>
</comment>
<evidence type="ECO:0000256" key="1">
    <source>
        <dbReference type="ARBA" id="ARBA00012513"/>
    </source>
</evidence>
<evidence type="ECO:0000256" key="2">
    <source>
        <dbReference type="ARBA" id="ARBA00022527"/>
    </source>
</evidence>
<feature type="region of interest" description="Disordered" evidence="8">
    <location>
        <begin position="287"/>
        <end position="333"/>
    </location>
</feature>
<evidence type="ECO:0000256" key="7">
    <source>
        <dbReference type="PROSITE-ProRule" id="PRU10141"/>
    </source>
</evidence>
<dbReference type="EC" id="2.7.11.1" evidence="1"/>
<evidence type="ECO:0000256" key="5">
    <source>
        <dbReference type="ARBA" id="ARBA00022777"/>
    </source>
</evidence>
<keyword evidence="3" id="KW-0808">Transferase</keyword>
<keyword evidence="9" id="KW-0472">Membrane</keyword>
<dbReference type="PROSITE" id="PS00107">
    <property type="entry name" value="PROTEIN_KINASE_ATP"/>
    <property type="match status" value="1"/>
</dbReference>
<dbReference type="PROSITE" id="PS50011">
    <property type="entry name" value="PROTEIN_KINASE_DOM"/>
    <property type="match status" value="1"/>
</dbReference>
<evidence type="ECO:0000256" key="4">
    <source>
        <dbReference type="ARBA" id="ARBA00022741"/>
    </source>
</evidence>
<proteinExistence type="predicted"/>
<dbReference type="SMART" id="SM00220">
    <property type="entry name" value="S_TKc"/>
    <property type="match status" value="1"/>
</dbReference>